<evidence type="ECO:0000313" key="1">
    <source>
        <dbReference type="EMBL" id="EQB60988.1"/>
    </source>
</evidence>
<dbReference type="HOGENOM" id="CLU_1272629_0_0_1"/>
<dbReference type="Proteomes" id="UP000053780">
    <property type="component" value="Unassembled WGS sequence"/>
</dbReference>
<protein>
    <submittedName>
        <fullName evidence="1">Uncharacterized protein</fullName>
    </submittedName>
</protein>
<gene>
    <name evidence="1" type="ORF">NAPIS_ORF01441</name>
</gene>
<evidence type="ECO:0000313" key="2">
    <source>
        <dbReference type="Proteomes" id="UP000053780"/>
    </source>
</evidence>
<organism evidence="1 2">
    <name type="scientific">Vairimorpha apis BRL 01</name>
    <dbReference type="NCBI Taxonomy" id="1037528"/>
    <lineage>
        <taxon>Eukaryota</taxon>
        <taxon>Fungi</taxon>
        <taxon>Fungi incertae sedis</taxon>
        <taxon>Microsporidia</taxon>
        <taxon>Nosematidae</taxon>
        <taxon>Vairimorpha</taxon>
    </lineage>
</organism>
<proteinExistence type="predicted"/>
<dbReference type="VEuPathDB" id="MicrosporidiaDB:NAPIS_ORF01441"/>
<keyword evidence="2" id="KW-1185">Reference proteome</keyword>
<name>T0L983_9MICR</name>
<sequence length="217" mass="26473">MYFYFQIYFYYNNYTCYEVNTINDKIFHNINLMSENINLIQKKLNHFLEDSNNIIKQSTFQIQNIEDNKNIFTAVILFRYLKKLNININEFYKLIISYQSIISKKNFIFFTKKKENMNEENRKFLKNELERAFYWNKNNLNSRINLLSFNIKILKIKLDKIKISVKNTNDNIIKKCILCLTEIKKYQKNVNICVENLLEMSIDFKNIYKQYFNVNLI</sequence>
<dbReference type="EMBL" id="KE647189">
    <property type="protein sequence ID" value="EQB60988.1"/>
    <property type="molecule type" value="Genomic_DNA"/>
</dbReference>
<dbReference type="AlphaFoldDB" id="T0L983"/>
<reference evidence="1 2" key="1">
    <citation type="journal article" date="2013" name="BMC Genomics">
        <title>Genome sequencing and comparative genomics of honey bee microsporidia, Nosema apis reveal novel insights into host-parasite interactions.</title>
        <authorList>
            <person name="Chen Yp."/>
            <person name="Pettis J.S."/>
            <person name="Zhao Y."/>
            <person name="Liu X."/>
            <person name="Tallon L.J."/>
            <person name="Sadzewicz L.D."/>
            <person name="Li R."/>
            <person name="Zheng H."/>
            <person name="Huang S."/>
            <person name="Zhang X."/>
            <person name="Hamilton M.C."/>
            <person name="Pernal S.F."/>
            <person name="Melathopoulos A.P."/>
            <person name="Yan X."/>
            <person name="Evans J.D."/>
        </authorList>
    </citation>
    <scope>NUCLEOTIDE SEQUENCE [LARGE SCALE GENOMIC DNA]</scope>
    <source>
        <strain evidence="1 2">BRL 01</strain>
    </source>
</reference>
<accession>T0L983</accession>